<gene>
    <name evidence="5" type="primary">jg20043</name>
    <name evidence="5" type="ORF">PAEG_LOCUS9543</name>
</gene>
<feature type="chain" id="PRO_5035718808" evidence="3">
    <location>
        <begin position="18"/>
        <end position="766"/>
    </location>
</feature>
<dbReference type="InterPro" id="IPR033116">
    <property type="entry name" value="TRYPSIN_SER"/>
</dbReference>
<dbReference type="SUPFAM" id="SSF50494">
    <property type="entry name" value="Trypsin-like serine proteases"/>
    <property type="match status" value="2"/>
</dbReference>
<dbReference type="EMBL" id="CAKXAJ010024785">
    <property type="protein sequence ID" value="CAH2230297.1"/>
    <property type="molecule type" value="Genomic_DNA"/>
</dbReference>
<evidence type="ECO:0000256" key="1">
    <source>
        <dbReference type="ARBA" id="ARBA00023157"/>
    </source>
</evidence>
<organism evidence="5 6">
    <name type="scientific">Pararge aegeria aegeria</name>
    <dbReference type="NCBI Taxonomy" id="348720"/>
    <lineage>
        <taxon>Eukaryota</taxon>
        <taxon>Metazoa</taxon>
        <taxon>Ecdysozoa</taxon>
        <taxon>Arthropoda</taxon>
        <taxon>Hexapoda</taxon>
        <taxon>Insecta</taxon>
        <taxon>Pterygota</taxon>
        <taxon>Neoptera</taxon>
        <taxon>Endopterygota</taxon>
        <taxon>Lepidoptera</taxon>
        <taxon>Glossata</taxon>
        <taxon>Ditrysia</taxon>
        <taxon>Papilionoidea</taxon>
        <taxon>Nymphalidae</taxon>
        <taxon>Satyrinae</taxon>
        <taxon>Satyrini</taxon>
        <taxon>Parargina</taxon>
        <taxon>Pararge</taxon>
    </lineage>
</organism>
<keyword evidence="3" id="KW-0732">Signal</keyword>
<feature type="signal peptide" evidence="3">
    <location>
        <begin position="1"/>
        <end position="17"/>
    </location>
</feature>
<dbReference type="InterPro" id="IPR043504">
    <property type="entry name" value="Peptidase_S1_PA_chymotrypsin"/>
</dbReference>
<reference evidence="5" key="1">
    <citation type="submission" date="2022-03" db="EMBL/GenBank/DDBJ databases">
        <authorList>
            <person name="Lindestad O."/>
        </authorList>
    </citation>
    <scope>NUCLEOTIDE SEQUENCE</scope>
</reference>
<proteinExistence type="predicted"/>
<name>A0A8S4R409_9NEOP</name>
<dbReference type="PROSITE" id="PS00134">
    <property type="entry name" value="TRYPSIN_HIS"/>
    <property type="match status" value="2"/>
</dbReference>
<dbReference type="AlphaFoldDB" id="A0A8S4R409"/>
<dbReference type="PRINTS" id="PR00722">
    <property type="entry name" value="CHYMOTRYPSIN"/>
</dbReference>
<dbReference type="InterPro" id="IPR009003">
    <property type="entry name" value="Peptidase_S1_PA"/>
</dbReference>
<dbReference type="Proteomes" id="UP000838756">
    <property type="component" value="Unassembled WGS sequence"/>
</dbReference>
<dbReference type="InterPro" id="IPR051333">
    <property type="entry name" value="CLIP_Serine_Protease"/>
</dbReference>
<dbReference type="OrthoDB" id="6147874at2759"/>
<dbReference type="InterPro" id="IPR001254">
    <property type="entry name" value="Trypsin_dom"/>
</dbReference>
<dbReference type="Pfam" id="PF00089">
    <property type="entry name" value="Trypsin"/>
    <property type="match status" value="4"/>
</dbReference>
<protein>
    <submittedName>
        <fullName evidence="5">Jg20043 protein</fullName>
    </submittedName>
</protein>
<evidence type="ECO:0000259" key="4">
    <source>
        <dbReference type="PROSITE" id="PS50240"/>
    </source>
</evidence>
<accession>A0A8S4R409</accession>
<dbReference type="PANTHER" id="PTHR24260">
    <property type="match status" value="1"/>
</dbReference>
<dbReference type="SMART" id="SM00020">
    <property type="entry name" value="Tryp_SPc"/>
    <property type="match status" value="2"/>
</dbReference>
<dbReference type="Gene3D" id="2.40.10.10">
    <property type="entry name" value="Trypsin-like serine proteases"/>
    <property type="match status" value="4"/>
</dbReference>
<keyword evidence="2" id="KW-0720">Serine protease</keyword>
<evidence type="ECO:0000256" key="3">
    <source>
        <dbReference type="SAM" id="SignalP"/>
    </source>
</evidence>
<comment type="caution">
    <text evidence="5">The sequence shown here is derived from an EMBL/GenBank/DDBJ whole genome shotgun (WGS) entry which is preliminary data.</text>
</comment>
<keyword evidence="2" id="KW-0378">Hydrolase</keyword>
<keyword evidence="6" id="KW-1185">Reference proteome</keyword>
<dbReference type="GO" id="GO:0004252">
    <property type="term" value="F:serine-type endopeptidase activity"/>
    <property type="evidence" value="ECO:0007669"/>
    <property type="project" value="InterPro"/>
</dbReference>
<evidence type="ECO:0000313" key="6">
    <source>
        <dbReference type="Proteomes" id="UP000838756"/>
    </source>
</evidence>
<feature type="domain" description="Peptidase S1" evidence="4">
    <location>
        <begin position="198"/>
        <end position="766"/>
    </location>
</feature>
<dbReference type="PANTHER" id="PTHR24260:SF136">
    <property type="entry name" value="GH08193P-RELATED"/>
    <property type="match status" value="1"/>
</dbReference>
<evidence type="ECO:0000313" key="5">
    <source>
        <dbReference type="EMBL" id="CAH2230297.1"/>
    </source>
</evidence>
<dbReference type="PROSITE" id="PS00135">
    <property type="entry name" value="TRYPSIN_SER"/>
    <property type="match status" value="2"/>
</dbReference>
<dbReference type="InterPro" id="IPR001314">
    <property type="entry name" value="Peptidase_S1A"/>
</dbReference>
<sequence>MKRVLLIIKTLLVIIKCDNLPYGIPYEAPILTMYPCFDSRDVLVWYDPGLPPKERNQYYLYFSKAYPTNVSIEVKFNADVNAIMNFRTENNTSTSYSLRNGSRVTHKYRTSNPLLVHYGYKIKGTVPGRVPYLTIHYGYKIKGTVPGRVPYLTSLKINNIEFCNQPNVGFLDAYVSNTLDADTPLNCGRRKVEHVELIVNGAQTKPGDWPWHTAIYKWQYSTIKYICGGSLISSHFVLTAAHCASVRGVPVLAEILSVVLGKYNLIGGDIGSEEREVVGWGFDNTDTLSRTMKQTQMPMVEHSVCMSSNPNFYTSILNNQKFCAGYRNHTSACNGDSGSAFQVFVPDSAQQNVDTRRPGTWLVRGIVSLTVSREDAPICDPDQYVVYTDVAEYCELDIAGVQKCPRLTTFFDKITLRNIIIRELQKLIDLMIETVSYTPCIGDYDININYEPGLPPDEENKYQLSISKEFPLHTNIVITFDTDASITLNDKSFARISLNPDNSFTIRFFKSNDGIRLTVKGLTLGIVPYITSLTINSQEYCTQPYLGYLDTYIQGYLDTAESPDRKPQGNCGRRQVTHTELIVNGAMTKPGDWPWHVALYKIDVSTIKYICGGTLISKNYVLTAAHCITLRGVPVLPESLSAVLGKFNLIGGDTDSQEREIVGWGFENTDALAPQLRKAKMPIISESTCIKSNPVFYSKLLTNNKKFCAGYRNGTSACNGDSGSAFQVFLPDTARDDNPDAVGSWSNAQQGLAKKNRSRLCQRANL</sequence>
<dbReference type="PROSITE" id="PS50240">
    <property type="entry name" value="TRYPSIN_DOM"/>
    <property type="match status" value="1"/>
</dbReference>
<dbReference type="InterPro" id="IPR018114">
    <property type="entry name" value="TRYPSIN_HIS"/>
</dbReference>
<evidence type="ECO:0000256" key="2">
    <source>
        <dbReference type="RuleBase" id="RU363034"/>
    </source>
</evidence>
<dbReference type="GO" id="GO:0006508">
    <property type="term" value="P:proteolysis"/>
    <property type="evidence" value="ECO:0007669"/>
    <property type="project" value="UniProtKB-KW"/>
</dbReference>
<keyword evidence="1" id="KW-1015">Disulfide bond</keyword>
<keyword evidence="2" id="KW-0645">Protease</keyword>